<keyword evidence="3" id="KW-1185">Reference proteome</keyword>
<protein>
    <submittedName>
        <fullName evidence="2">Uncharacterized protein</fullName>
    </submittedName>
</protein>
<sequence>MKFLSPHLSTASTPLGDGFSITSVLKSNVATACISFSMMVFAMATYFLSRRDERKPLRSTSDVLEEFVLDDEPAVDIEKVKDGAQVTEASLEVAVPILEHWHPTHSA</sequence>
<keyword evidence="1" id="KW-1133">Transmembrane helix</keyword>
<name>A0AAD7XDJ3_9APHY</name>
<dbReference type="EMBL" id="JAPEVG010000011">
    <property type="protein sequence ID" value="KAJ8496828.1"/>
    <property type="molecule type" value="Genomic_DNA"/>
</dbReference>
<feature type="transmembrane region" description="Helical" evidence="1">
    <location>
        <begin position="29"/>
        <end position="48"/>
    </location>
</feature>
<organism evidence="2 3">
    <name type="scientific">Trametes cubensis</name>
    <dbReference type="NCBI Taxonomy" id="1111947"/>
    <lineage>
        <taxon>Eukaryota</taxon>
        <taxon>Fungi</taxon>
        <taxon>Dikarya</taxon>
        <taxon>Basidiomycota</taxon>
        <taxon>Agaricomycotina</taxon>
        <taxon>Agaricomycetes</taxon>
        <taxon>Polyporales</taxon>
        <taxon>Polyporaceae</taxon>
        <taxon>Trametes</taxon>
    </lineage>
</organism>
<evidence type="ECO:0000313" key="3">
    <source>
        <dbReference type="Proteomes" id="UP001215151"/>
    </source>
</evidence>
<dbReference type="Proteomes" id="UP001215151">
    <property type="component" value="Unassembled WGS sequence"/>
</dbReference>
<dbReference type="AlphaFoldDB" id="A0AAD7XDJ3"/>
<reference evidence="2" key="1">
    <citation type="submission" date="2022-11" db="EMBL/GenBank/DDBJ databases">
        <title>Genome Sequence of Cubamyces cubensis.</title>
        <authorList>
            <person name="Buettner E."/>
        </authorList>
    </citation>
    <scope>NUCLEOTIDE SEQUENCE</scope>
    <source>
        <strain evidence="2">MPL-01</strain>
    </source>
</reference>
<evidence type="ECO:0000256" key="1">
    <source>
        <dbReference type="SAM" id="Phobius"/>
    </source>
</evidence>
<comment type="caution">
    <text evidence="2">The sequence shown here is derived from an EMBL/GenBank/DDBJ whole genome shotgun (WGS) entry which is preliminary data.</text>
</comment>
<proteinExistence type="predicted"/>
<accession>A0AAD7XDJ3</accession>
<evidence type="ECO:0000313" key="2">
    <source>
        <dbReference type="EMBL" id="KAJ8496828.1"/>
    </source>
</evidence>
<keyword evidence="1" id="KW-0812">Transmembrane</keyword>
<gene>
    <name evidence="2" type="ORF">ONZ51_g847</name>
</gene>
<keyword evidence="1" id="KW-0472">Membrane</keyword>